<dbReference type="SUPFAM" id="SSF103473">
    <property type="entry name" value="MFS general substrate transporter"/>
    <property type="match status" value="1"/>
</dbReference>
<evidence type="ECO:0000256" key="5">
    <source>
        <dbReference type="SAM" id="Phobius"/>
    </source>
</evidence>
<feature type="transmembrane region" description="Helical" evidence="5">
    <location>
        <begin position="274"/>
        <end position="298"/>
    </location>
</feature>
<evidence type="ECO:0000313" key="7">
    <source>
        <dbReference type="Proteomes" id="UP001642540"/>
    </source>
</evidence>
<feature type="transmembrane region" description="Helical" evidence="5">
    <location>
        <begin position="179"/>
        <end position="197"/>
    </location>
</feature>
<evidence type="ECO:0000256" key="3">
    <source>
        <dbReference type="ARBA" id="ARBA00022989"/>
    </source>
</evidence>
<feature type="transmembrane region" description="Helical" evidence="5">
    <location>
        <begin position="342"/>
        <end position="361"/>
    </location>
</feature>
<reference evidence="6 7" key="1">
    <citation type="submission" date="2024-08" db="EMBL/GenBank/DDBJ databases">
        <authorList>
            <person name="Cucini C."/>
            <person name="Frati F."/>
        </authorList>
    </citation>
    <scope>NUCLEOTIDE SEQUENCE [LARGE SCALE GENOMIC DNA]</scope>
</reference>
<dbReference type="PANTHER" id="PTHR23507">
    <property type="entry name" value="ZGC:174356"/>
    <property type="match status" value="1"/>
</dbReference>
<dbReference type="InterPro" id="IPR036259">
    <property type="entry name" value="MFS_trans_sf"/>
</dbReference>
<keyword evidence="7" id="KW-1185">Reference proteome</keyword>
<dbReference type="InterPro" id="IPR011701">
    <property type="entry name" value="MFS"/>
</dbReference>
<dbReference type="Pfam" id="PF07690">
    <property type="entry name" value="MFS_1"/>
    <property type="match status" value="1"/>
</dbReference>
<keyword evidence="4 5" id="KW-0472">Membrane</keyword>
<feature type="transmembrane region" description="Helical" evidence="5">
    <location>
        <begin position="430"/>
        <end position="452"/>
    </location>
</feature>
<organism evidence="6 7">
    <name type="scientific">Orchesella dallaii</name>
    <dbReference type="NCBI Taxonomy" id="48710"/>
    <lineage>
        <taxon>Eukaryota</taxon>
        <taxon>Metazoa</taxon>
        <taxon>Ecdysozoa</taxon>
        <taxon>Arthropoda</taxon>
        <taxon>Hexapoda</taxon>
        <taxon>Collembola</taxon>
        <taxon>Entomobryomorpha</taxon>
        <taxon>Entomobryoidea</taxon>
        <taxon>Orchesellidae</taxon>
        <taxon>Orchesellinae</taxon>
        <taxon>Orchesella</taxon>
    </lineage>
</organism>
<protein>
    <recommendedName>
        <fullName evidence="8">Proton-coupled folate transporter</fullName>
    </recommendedName>
</protein>
<sequence length="476" mass="52926">MTDDNSEKVRSSQPNVLKRYGLEICVLLFSVADSTFSITVQNFYIDRICQVTKNFTKEECRNLTSGAYNHDETLTEVTASEYTIYKNLIESGLPIILSIFLGSWIDKNGSKPVLIMSILGYFTASLVYILFSMLPNAPPSYILISSVPIPLGGGAPALVLSTVSLVTREASIKDRSFQLSVLSICYDGGASIGLYLGEKVYKITGYTDVFGIGAILYGLSMICAMFLISEKKPDTRMSAGSTCCSKWVDFFDIGAFKDTVFTCFKKRQEKRRRWVLLLILCIILQMLSYCSRGYLFLYSRNKLGWEFDDYSNFAIFTALSFNIGGLLMTLVAIKLLRIPDTFLGLITVLSNLTGLLVTIFATSGWLMYLASAVQMLGAITTAVMRSILSKIVAVEEHGKLFSFVTCTELAMPFIASSIYGLIYMNTATTLPSALFILPISIQAFMVLSYLYLYHAMKNSSPYAALREENFSSRDVE</sequence>
<keyword evidence="2 5" id="KW-0812">Transmembrane</keyword>
<proteinExistence type="predicted"/>
<name>A0ABP1Q483_9HEXA</name>
<gene>
    <name evidence="6" type="ORF">ODALV1_LOCUS6521</name>
</gene>
<keyword evidence="3 5" id="KW-1133">Transmembrane helix</keyword>
<feature type="transmembrane region" description="Helical" evidence="5">
    <location>
        <begin position="113"/>
        <end position="134"/>
    </location>
</feature>
<feature type="transmembrane region" description="Helical" evidence="5">
    <location>
        <begin position="310"/>
        <end position="333"/>
    </location>
</feature>
<dbReference type="EMBL" id="CAXLJM020000020">
    <property type="protein sequence ID" value="CAL8086721.1"/>
    <property type="molecule type" value="Genomic_DNA"/>
</dbReference>
<dbReference type="Proteomes" id="UP001642540">
    <property type="component" value="Unassembled WGS sequence"/>
</dbReference>
<evidence type="ECO:0000313" key="6">
    <source>
        <dbReference type="EMBL" id="CAL8086721.1"/>
    </source>
</evidence>
<dbReference type="PANTHER" id="PTHR23507:SF37">
    <property type="entry name" value="GH08173P"/>
    <property type="match status" value="1"/>
</dbReference>
<feature type="transmembrane region" description="Helical" evidence="5">
    <location>
        <begin position="367"/>
        <end position="388"/>
    </location>
</feature>
<dbReference type="Gene3D" id="1.20.1250.20">
    <property type="entry name" value="MFS general substrate transporter like domains"/>
    <property type="match status" value="1"/>
</dbReference>
<evidence type="ECO:0000256" key="2">
    <source>
        <dbReference type="ARBA" id="ARBA00022692"/>
    </source>
</evidence>
<evidence type="ECO:0000256" key="1">
    <source>
        <dbReference type="ARBA" id="ARBA00004141"/>
    </source>
</evidence>
<comment type="subcellular location">
    <subcellularLocation>
        <location evidence="1">Membrane</location>
        <topology evidence="1">Multi-pass membrane protein</topology>
    </subcellularLocation>
</comment>
<feature type="transmembrane region" description="Helical" evidence="5">
    <location>
        <begin position="140"/>
        <end position="167"/>
    </location>
</feature>
<feature type="transmembrane region" description="Helical" evidence="5">
    <location>
        <begin position="209"/>
        <end position="228"/>
    </location>
</feature>
<comment type="caution">
    <text evidence="6">The sequence shown here is derived from an EMBL/GenBank/DDBJ whole genome shotgun (WGS) entry which is preliminary data.</text>
</comment>
<evidence type="ECO:0000256" key="4">
    <source>
        <dbReference type="ARBA" id="ARBA00023136"/>
    </source>
</evidence>
<evidence type="ECO:0008006" key="8">
    <source>
        <dbReference type="Google" id="ProtNLM"/>
    </source>
</evidence>
<accession>A0ABP1Q483</accession>
<feature type="transmembrane region" description="Helical" evidence="5">
    <location>
        <begin position="400"/>
        <end position="424"/>
    </location>
</feature>